<evidence type="ECO:0000313" key="4">
    <source>
        <dbReference type="Proteomes" id="UP001283341"/>
    </source>
</evidence>
<comment type="caution">
    <text evidence="3">The sequence shown here is derived from an EMBL/GenBank/DDBJ whole genome shotgun (WGS) entry which is preliminary data.</text>
</comment>
<dbReference type="EMBL" id="JAUEDM010000006">
    <property type="protein sequence ID" value="KAK3315554.1"/>
    <property type="molecule type" value="Genomic_DNA"/>
</dbReference>
<dbReference type="InterPro" id="IPR050708">
    <property type="entry name" value="T6SS_VgrG/RHS"/>
</dbReference>
<accession>A0AAE0HZL0</accession>
<sequence length="151" mass="16694">MPPAQSSSSTPIQRATSPTSSTLTYSQRTVHIRRLWQLHPPQQRQGQGHEGTTYEGRPLDLHSGLFDFKARWYDPLFGRFATPDTILDEDSLKLVDGMNRYAFENNDPVNHIDPSGHWTSNFWLGALAAVGLAIVGLILTFATGGGFLIAV</sequence>
<keyword evidence="4" id="KW-1185">Reference proteome</keyword>
<dbReference type="Gene3D" id="2.180.10.10">
    <property type="entry name" value="RHS repeat-associated core"/>
    <property type="match status" value="1"/>
</dbReference>
<feature type="region of interest" description="Disordered" evidence="1">
    <location>
        <begin position="1"/>
        <end position="23"/>
    </location>
</feature>
<keyword evidence="2" id="KW-0472">Membrane</keyword>
<dbReference type="PANTHER" id="PTHR32305:SF15">
    <property type="entry name" value="PROTEIN RHSA-RELATED"/>
    <property type="match status" value="1"/>
</dbReference>
<dbReference type="PANTHER" id="PTHR32305">
    <property type="match status" value="1"/>
</dbReference>
<protein>
    <recommendedName>
        <fullName evidence="5">RHS repeat-associated core domain-containing protein</fullName>
    </recommendedName>
</protein>
<dbReference type="InterPro" id="IPR022385">
    <property type="entry name" value="Rhs_assc_core"/>
</dbReference>
<name>A0AAE0HZL0_9PEZI</name>
<reference evidence="3" key="2">
    <citation type="submission" date="2023-06" db="EMBL/GenBank/DDBJ databases">
        <authorList>
            <consortium name="Lawrence Berkeley National Laboratory"/>
            <person name="Haridas S."/>
            <person name="Hensen N."/>
            <person name="Bonometti L."/>
            <person name="Westerberg I."/>
            <person name="Brannstrom I.O."/>
            <person name="Guillou S."/>
            <person name="Cros-Aarteil S."/>
            <person name="Calhoun S."/>
            <person name="Kuo A."/>
            <person name="Mondo S."/>
            <person name="Pangilinan J."/>
            <person name="Riley R."/>
            <person name="Labutti K."/>
            <person name="Andreopoulos B."/>
            <person name="Lipzen A."/>
            <person name="Chen C."/>
            <person name="Yanf M."/>
            <person name="Daum C."/>
            <person name="Ng V."/>
            <person name="Clum A."/>
            <person name="Steindorff A."/>
            <person name="Ohm R."/>
            <person name="Martin F."/>
            <person name="Silar P."/>
            <person name="Natvig D."/>
            <person name="Lalanne C."/>
            <person name="Gautier V."/>
            <person name="Ament-Velasquez S.L."/>
            <person name="Kruys A."/>
            <person name="Hutchinson M.I."/>
            <person name="Powell A.J."/>
            <person name="Barry K."/>
            <person name="Miller A.N."/>
            <person name="Grigoriev I.V."/>
            <person name="Debuchy R."/>
            <person name="Gladieux P."/>
            <person name="Thoren M.H."/>
            <person name="Johannesson H."/>
        </authorList>
    </citation>
    <scope>NUCLEOTIDE SEQUENCE</scope>
    <source>
        <strain evidence="3">CBS 118394</strain>
    </source>
</reference>
<keyword evidence="2" id="KW-1133">Transmembrane helix</keyword>
<proteinExistence type="predicted"/>
<keyword evidence="2" id="KW-0812">Transmembrane</keyword>
<evidence type="ECO:0008006" key="5">
    <source>
        <dbReference type="Google" id="ProtNLM"/>
    </source>
</evidence>
<evidence type="ECO:0000256" key="1">
    <source>
        <dbReference type="SAM" id="MobiDB-lite"/>
    </source>
</evidence>
<dbReference type="NCBIfam" id="TIGR03696">
    <property type="entry name" value="Rhs_assc_core"/>
    <property type="match status" value="1"/>
</dbReference>
<evidence type="ECO:0000256" key="2">
    <source>
        <dbReference type="SAM" id="Phobius"/>
    </source>
</evidence>
<dbReference type="Proteomes" id="UP001283341">
    <property type="component" value="Unassembled WGS sequence"/>
</dbReference>
<evidence type="ECO:0000313" key="3">
    <source>
        <dbReference type="EMBL" id="KAK3315554.1"/>
    </source>
</evidence>
<gene>
    <name evidence="3" type="ORF">B0H66DRAFT_536420</name>
</gene>
<organism evidence="3 4">
    <name type="scientific">Apodospora peruviana</name>
    <dbReference type="NCBI Taxonomy" id="516989"/>
    <lineage>
        <taxon>Eukaryota</taxon>
        <taxon>Fungi</taxon>
        <taxon>Dikarya</taxon>
        <taxon>Ascomycota</taxon>
        <taxon>Pezizomycotina</taxon>
        <taxon>Sordariomycetes</taxon>
        <taxon>Sordariomycetidae</taxon>
        <taxon>Sordariales</taxon>
        <taxon>Lasiosphaeriaceae</taxon>
        <taxon>Apodospora</taxon>
    </lineage>
</organism>
<dbReference type="AlphaFoldDB" id="A0AAE0HZL0"/>
<reference evidence="3" key="1">
    <citation type="journal article" date="2023" name="Mol. Phylogenet. Evol.">
        <title>Genome-scale phylogeny and comparative genomics of the fungal order Sordariales.</title>
        <authorList>
            <person name="Hensen N."/>
            <person name="Bonometti L."/>
            <person name="Westerberg I."/>
            <person name="Brannstrom I.O."/>
            <person name="Guillou S."/>
            <person name="Cros-Aarteil S."/>
            <person name="Calhoun S."/>
            <person name="Haridas S."/>
            <person name="Kuo A."/>
            <person name="Mondo S."/>
            <person name="Pangilinan J."/>
            <person name="Riley R."/>
            <person name="LaButti K."/>
            <person name="Andreopoulos B."/>
            <person name="Lipzen A."/>
            <person name="Chen C."/>
            <person name="Yan M."/>
            <person name="Daum C."/>
            <person name="Ng V."/>
            <person name="Clum A."/>
            <person name="Steindorff A."/>
            <person name="Ohm R.A."/>
            <person name="Martin F."/>
            <person name="Silar P."/>
            <person name="Natvig D.O."/>
            <person name="Lalanne C."/>
            <person name="Gautier V."/>
            <person name="Ament-Velasquez S.L."/>
            <person name="Kruys A."/>
            <person name="Hutchinson M.I."/>
            <person name="Powell A.J."/>
            <person name="Barry K."/>
            <person name="Miller A.N."/>
            <person name="Grigoriev I.V."/>
            <person name="Debuchy R."/>
            <person name="Gladieux P."/>
            <person name="Hiltunen Thoren M."/>
            <person name="Johannesson H."/>
        </authorList>
    </citation>
    <scope>NUCLEOTIDE SEQUENCE</scope>
    <source>
        <strain evidence="3">CBS 118394</strain>
    </source>
</reference>
<feature type="transmembrane region" description="Helical" evidence="2">
    <location>
        <begin position="122"/>
        <end position="150"/>
    </location>
</feature>